<name>A0A7I4EJ27_PHYPA</name>
<reference evidence="2" key="3">
    <citation type="submission" date="2020-12" db="UniProtKB">
        <authorList>
            <consortium name="EnsemblPlants"/>
        </authorList>
    </citation>
    <scope>IDENTIFICATION</scope>
</reference>
<feature type="transmembrane region" description="Helical" evidence="1">
    <location>
        <begin position="56"/>
        <end position="75"/>
    </location>
</feature>
<keyword evidence="1" id="KW-1133">Transmembrane helix</keyword>
<accession>A0A7I4EJ27</accession>
<keyword evidence="1" id="KW-0472">Membrane</keyword>
<evidence type="ECO:0000313" key="2">
    <source>
        <dbReference type="EnsemblPlants" id="Pp3c9_18930V3.3"/>
    </source>
</evidence>
<proteinExistence type="predicted"/>
<organism evidence="2 3">
    <name type="scientific">Physcomitrium patens</name>
    <name type="common">Spreading-leaved earth moss</name>
    <name type="synonym">Physcomitrella patens</name>
    <dbReference type="NCBI Taxonomy" id="3218"/>
    <lineage>
        <taxon>Eukaryota</taxon>
        <taxon>Viridiplantae</taxon>
        <taxon>Streptophyta</taxon>
        <taxon>Embryophyta</taxon>
        <taxon>Bryophyta</taxon>
        <taxon>Bryophytina</taxon>
        <taxon>Bryopsida</taxon>
        <taxon>Funariidae</taxon>
        <taxon>Funariales</taxon>
        <taxon>Funariaceae</taxon>
        <taxon>Physcomitrium</taxon>
    </lineage>
</organism>
<sequence length="81" mass="9433">MVRADTEFGEEEVDLKRPKLKILRLAYVNCGVEKLGSSLVYVKLSWFIFHLGRGSLRLMLLCTWLLLYLVFSFDIDEAYPC</sequence>
<keyword evidence="3" id="KW-1185">Reference proteome</keyword>
<protein>
    <submittedName>
        <fullName evidence="2">Uncharacterized protein</fullName>
    </submittedName>
</protein>
<dbReference type="EMBL" id="ABEU02000009">
    <property type="status" value="NOT_ANNOTATED_CDS"/>
    <property type="molecule type" value="Genomic_DNA"/>
</dbReference>
<reference evidence="2 3" key="1">
    <citation type="journal article" date="2008" name="Science">
        <title>The Physcomitrella genome reveals evolutionary insights into the conquest of land by plants.</title>
        <authorList>
            <person name="Rensing S."/>
            <person name="Lang D."/>
            <person name="Zimmer A."/>
            <person name="Terry A."/>
            <person name="Salamov A."/>
            <person name="Shapiro H."/>
            <person name="Nishiyama T."/>
            <person name="Perroud P.-F."/>
            <person name="Lindquist E."/>
            <person name="Kamisugi Y."/>
            <person name="Tanahashi T."/>
            <person name="Sakakibara K."/>
            <person name="Fujita T."/>
            <person name="Oishi K."/>
            <person name="Shin-I T."/>
            <person name="Kuroki Y."/>
            <person name="Toyoda A."/>
            <person name="Suzuki Y."/>
            <person name="Hashimoto A."/>
            <person name="Yamaguchi K."/>
            <person name="Sugano A."/>
            <person name="Kohara Y."/>
            <person name="Fujiyama A."/>
            <person name="Anterola A."/>
            <person name="Aoki S."/>
            <person name="Ashton N."/>
            <person name="Barbazuk W.B."/>
            <person name="Barker E."/>
            <person name="Bennetzen J."/>
            <person name="Bezanilla M."/>
            <person name="Blankenship R."/>
            <person name="Cho S.H."/>
            <person name="Dutcher S."/>
            <person name="Estelle M."/>
            <person name="Fawcett J.A."/>
            <person name="Gundlach H."/>
            <person name="Hanada K."/>
            <person name="Heyl A."/>
            <person name="Hicks K.A."/>
            <person name="Hugh J."/>
            <person name="Lohr M."/>
            <person name="Mayer K."/>
            <person name="Melkozernov A."/>
            <person name="Murata T."/>
            <person name="Nelson D."/>
            <person name="Pils B."/>
            <person name="Prigge M."/>
            <person name="Reiss B."/>
            <person name="Renner T."/>
            <person name="Rombauts S."/>
            <person name="Rushton P."/>
            <person name="Sanderfoot A."/>
            <person name="Schween G."/>
            <person name="Shiu S.-H."/>
            <person name="Stueber K."/>
            <person name="Theodoulou F.L."/>
            <person name="Tu H."/>
            <person name="Van de Peer Y."/>
            <person name="Verrier P.J."/>
            <person name="Waters E."/>
            <person name="Wood A."/>
            <person name="Yang L."/>
            <person name="Cove D."/>
            <person name="Cuming A."/>
            <person name="Hasebe M."/>
            <person name="Lucas S."/>
            <person name="Mishler D.B."/>
            <person name="Reski R."/>
            <person name="Grigoriev I."/>
            <person name="Quatrano R.S."/>
            <person name="Boore J.L."/>
        </authorList>
    </citation>
    <scope>NUCLEOTIDE SEQUENCE [LARGE SCALE GENOMIC DNA]</scope>
    <source>
        <strain evidence="2 3">cv. Gransden 2004</strain>
    </source>
</reference>
<dbReference type="Gramene" id="Pp3c9_18930V3.3">
    <property type="protein sequence ID" value="Pp3c9_18930V3.3"/>
    <property type="gene ID" value="Pp3c9_18930"/>
</dbReference>
<evidence type="ECO:0000313" key="3">
    <source>
        <dbReference type="Proteomes" id="UP000006727"/>
    </source>
</evidence>
<dbReference type="AlphaFoldDB" id="A0A7I4EJ27"/>
<keyword evidence="1" id="KW-0812">Transmembrane</keyword>
<dbReference type="EnsemblPlants" id="Pp3c9_18930V3.3">
    <property type="protein sequence ID" value="Pp3c9_18930V3.3"/>
    <property type="gene ID" value="Pp3c9_18930"/>
</dbReference>
<reference evidence="2 3" key="2">
    <citation type="journal article" date="2018" name="Plant J.">
        <title>The Physcomitrella patens chromosome-scale assembly reveals moss genome structure and evolution.</title>
        <authorList>
            <person name="Lang D."/>
            <person name="Ullrich K.K."/>
            <person name="Murat F."/>
            <person name="Fuchs J."/>
            <person name="Jenkins J."/>
            <person name="Haas F.B."/>
            <person name="Piednoel M."/>
            <person name="Gundlach H."/>
            <person name="Van Bel M."/>
            <person name="Meyberg R."/>
            <person name="Vives C."/>
            <person name="Morata J."/>
            <person name="Symeonidi A."/>
            <person name="Hiss M."/>
            <person name="Muchero W."/>
            <person name="Kamisugi Y."/>
            <person name="Saleh O."/>
            <person name="Blanc G."/>
            <person name="Decker E.L."/>
            <person name="van Gessel N."/>
            <person name="Grimwood J."/>
            <person name="Hayes R.D."/>
            <person name="Graham S.W."/>
            <person name="Gunter L.E."/>
            <person name="McDaniel S.F."/>
            <person name="Hoernstein S.N.W."/>
            <person name="Larsson A."/>
            <person name="Li F.W."/>
            <person name="Perroud P.F."/>
            <person name="Phillips J."/>
            <person name="Ranjan P."/>
            <person name="Rokshar D.S."/>
            <person name="Rothfels C.J."/>
            <person name="Schneider L."/>
            <person name="Shu S."/>
            <person name="Stevenson D.W."/>
            <person name="Thummler F."/>
            <person name="Tillich M."/>
            <person name="Villarreal Aguilar J.C."/>
            <person name="Widiez T."/>
            <person name="Wong G.K."/>
            <person name="Wymore A."/>
            <person name="Zhang Y."/>
            <person name="Zimmer A.D."/>
            <person name="Quatrano R.S."/>
            <person name="Mayer K.F.X."/>
            <person name="Goodstein D."/>
            <person name="Casacuberta J.M."/>
            <person name="Vandepoele K."/>
            <person name="Reski R."/>
            <person name="Cuming A.C."/>
            <person name="Tuskan G.A."/>
            <person name="Maumus F."/>
            <person name="Salse J."/>
            <person name="Schmutz J."/>
            <person name="Rensing S.A."/>
        </authorList>
    </citation>
    <scope>NUCLEOTIDE SEQUENCE [LARGE SCALE GENOMIC DNA]</scope>
    <source>
        <strain evidence="2 3">cv. Gransden 2004</strain>
    </source>
</reference>
<evidence type="ECO:0000256" key="1">
    <source>
        <dbReference type="SAM" id="Phobius"/>
    </source>
</evidence>
<dbReference type="Proteomes" id="UP000006727">
    <property type="component" value="Chromosome 9"/>
</dbReference>